<dbReference type="EMBL" id="CP021983">
    <property type="protein sequence ID" value="ASC71208.1"/>
    <property type="molecule type" value="Genomic_DNA"/>
</dbReference>
<dbReference type="Pfam" id="PF11848">
    <property type="entry name" value="DUF3368"/>
    <property type="match status" value="1"/>
</dbReference>
<dbReference type="RefSeq" id="WP_080813413.1">
    <property type="nucleotide sequence ID" value="NZ_CP021983.2"/>
</dbReference>
<reference evidence="1 2" key="1">
    <citation type="journal article" date="2016" name="Biochim. Biophys. Acta">
        <title>Characterization of red-shifted phycobilisomes isolated from the chlorophyll f-containing cyanobacterium Halomicronema hongdechloris.</title>
        <authorList>
            <person name="Li Y."/>
            <person name="Lin Y."/>
            <person name="Garvey C.J."/>
            <person name="Birch D."/>
            <person name="Corkery R.W."/>
            <person name="Loughlin P.C."/>
            <person name="Scheer H."/>
            <person name="Willows R.D."/>
            <person name="Chen M."/>
        </authorList>
    </citation>
    <scope>NUCLEOTIDE SEQUENCE [LARGE SCALE GENOMIC DNA]</scope>
    <source>
        <strain evidence="1 2">C2206</strain>
    </source>
</reference>
<accession>A0A1Z3HLN5</accession>
<dbReference type="STRING" id="1641165.XM38_24030"/>
<dbReference type="InterPro" id="IPR021799">
    <property type="entry name" value="PIN-like_prokaryotic"/>
</dbReference>
<evidence type="ECO:0008006" key="3">
    <source>
        <dbReference type="Google" id="ProtNLM"/>
    </source>
</evidence>
<evidence type="ECO:0000313" key="2">
    <source>
        <dbReference type="Proteomes" id="UP000191901"/>
    </source>
</evidence>
<dbReference type="AlphaFoldDB" id="A0A1Z3HLN5"/>
<organism evidence="1 2">
    <name type="scientific">Halomicronema hongdechloris C2206</name>
    <dbReference type="NCBI Taxonomy" id="1641165"/>
    <lineage>
        <taxon>Bacteria</taxon>
        <taxon>Bacillati</taxon>
        <taxon>Cyanobacteriota</taxon>
        <taxon>Cyanophyceae</taxon>
        <taxon>Nodosilineales</taxon>
        <taxon>Nodosilineaceae</taxon>
        <taxon>Halomicronema</taxon>
    </lineage>
</organism>
<evidence type="ECO:0000313" key="1">
    <source>
        <dbReference type="EMBL" id="ASC71208.1"/>
    </source>
</evidence>
<name>A0A1Z3HLN5_9CYAN</name>
<dbReference type="PANTHER" id="PTHR39550">
    <property type="entry name" value="SLL0658 PROTEIN"/>
    <property type="match status" value="1"/>
</dbReference>
<sequence>MNAAVTNSTCLIGLERIQQLDMLPQVFTPITISPAVQSEVGISAPWLTIQAPQNRGIVRSLQTQIDEGEAATIALAMELGDVFVILDDLSARRIAQQLQLKVIGTVGMLLRAKQQGIISEVKPILDALTTANFRISEAIVRRAIQLADEE</sequence>
<dbReference type="PANTHER" id="PTHR39550:SF1">
    <property type="entry name" value="SLL0658 PROTEIN"/>
    <property type="match status" value="1"/>
</dbReference>
<dbReference type="Proteomes" id="UP000191901">
    <property type="component" value="Chromosome"/>
</dbReference>
<proteinExistence type="predicted"/>
<protein>
    <recommendedName>
        <fullName evidence="3">DUF3368 domain-containing protein</fullName>
    </recommendedName>
</protein>
<dbReference type="OrthoDB" id="9796404at2"/>
<dbReference type="KEGG" id="hhg:XM38_021600"/>
<keyword evidence="2" id="KW-1185">Reference proteome</keyword>
<gene>
    <name evidence="1" type="ORF">XM38_021600</name>
</gene>